<keyword evidence="9" id="KW-1185">Reference proteome</keyword>
<evidence type="ECO:0000256" key="4">
    <source>
        <dbReference type="ARBA" id="ARBA00023002"/>
    </source>
</evidence>
<dbReference type="Pfam" id="PF07992">
    <property type="entry name" value="Pyr_redox_2"/>
    <property type="match status" value="1"/>
</dbReference>
<accession>A0ABP9Y525</accession>
<feature type="domain" description="FAD/NAD(P)-binding" evidence="6">
    <location>
        <begin position="37"/>
        <end position="351"/>
    </location>
</feature>
<dbReference type="PANTHER" id="PTHR43706:SF13">
    <property type="entry name" value="NADH DEHYDROGENASE-RELATED"/>
    <property type="match status" value="1"/>
</dbReference>
<gene>
    <name evidence="8" type="ORF">HPULCUR_007541</name>
</gene>
<keyword evidence="2" id="KW-0285">Flavoprotein</keyword>
<keyword evidence="4" id="KW-0560">Oxidoreductase</keyword>
<keyword evidence="3" id="KW-0274">FAD</keyword>
<evidence type="ECO:0000313" key="8">
    <source>
        <dbReference type="EMBL" id="GAA5802081.1"/>
    </source>
</evidence>
<dbReference type="InterPro" id="IPR036188">
    <property type="entry name" value="FAD/NAD-bd_sf"/>
</dbReference>
<evidence type="ECO:0000259" key="6">
    <source>
        <dbReference type="Pfam" id="PF07992"/>
    </source>
</evidence>
<comment type="caution">
    <text evidence="8">The sequence shown here is derived from an EMBL/GenBank/DDBJ whole genome shotgun (WGS) entry which is preliminary data.</text>
</comment>
<evidence type="ECO:0000256" key="3">
    <source>
        <dbReference type="ARBA" id="ARBA00022827"/>
    </source>
</evidence>
<comment type="similarity">
    <text evidence="1">Belongs to the NADH dehydrogenase family.</text>
</comment>
<name>A0ABP9Y525_9FUNG</name>
<dbReference type="Proteomes" id="UP001476247">
    <property type="component" value="Unassembled WGS sequence"/>
</dbReference>
<dbReference type="PANTHER" id="PTHR43706">
    <property type="entry name" value="NADH DEHYDROGENASE"/>
    <property type="match status" value="1"/>
</dbReference>
<dbReference type="InterPro" id="IPR054585">
    <property type="entry name" value="NDH2-like_C"/>
</dbReference>
<dbReference type="EMBL" id="BAABUJ010000021">
    <property type="protein sequence ID" value="GAA5802081.1"/>
    <property type="molecule type" value="Genomic_DNA"/>
</dbReference>
<evidence type="ECO:0008006" key="10">
    <source>
        <dbReference type="Google" id="ProtNLM"/>
    </source>
</evidence>
<organism evidence="8 9">
    <name type="scientific">Helicostylum pulchrum</name>
    <dbReference type="NCBI Taxonomy" id="562976"/>
    <lineage>
        <taxon>Eukaryota</taxon>
        <taxon>Fungi</taxon>
        <taxon>Fungi incertae sedis</taxon>
        <taxon>Mucoromycota</taxon>
        <taxon>Mucoromycotina</taxon>
        <taxon>Mucoromycetes</taxon>
        <taxon>Mucorales</taxon>
        <taxon>Mucorineae</taxon>
        <taxon>Mucoraceae</taxon>
        <taxon>Helicostylum</taxon>
    </lineage>
</organism>
<evidence type="ECO:0000256" key="1">
    <source>
        <dbReference type="ARBA" id="ARBA00005272"/>
    </source>
</evidence>
<dbReference type="InterPro" id="IPR023753">
    <property type="entry name" value="FAD/NAD-binding_dom"/>
</dbReference>
<dbReference type="SUPFAM" id="SSF51905">
    <property type="entry name" value="FAD/NAD(P)-binding domain"/>
    <property type="match status" value="2"/>
</dbReference>
<evidence type="ECO:0000313" key="9">
    <source>
        <dbReference type="Proteomes" id="UP001476247"/>
    </source>
</evidence>
<dbReference type="Pfam" id="PF22366">
    <property type="entry name" value="NDH2_C"/>
    <property type="match status" value="1"/>
</dbReference>
<proteinExistence type="inferred from homology"/>
<keyword evidence="5" id="KW-0520">NAD</keyword>
<feature type="domain" description="External alternative NADH-ubiquinone oxidoreductase-like C-terminal" evidence="7">
    <location>
        <begin position="378"/>
        <end position="441"/>
    </location>
</feature>
<protein>
    <recommendedName>
        <fullName evidence="10">FAD/NAD(P)-binding domain-containing protein</fullName>
    </recommendedName>
</protein>
<dbReference type="InterPro" id="IPR045024">
    <property type="entry name" value="NDH-2"/>
</dbReference>
<evidence type="ECO:0000259" key="7">
    <source>
        <dbReference type="Pfam" id="PF22366"/>
    </source>
</evidence>
<evidence type="ECO:0000256" key="5">
    <source>
        <dbReference type="ARBA" id="ARBA00023027"/>
    </source>
</evidence>
<sequence>MFNSTLKKPLQLSTSTHQLAKYYTQTKTRTLARSQGRVVILGSGWAGFKLMKDLDKKNYDVSVVSPRNYFVFTPLLASTSVGTLEFRCITEPVRTYSKDINFYQATCDKIDLENQVIHCVSNIDNASGRKSFLLDYDKLVIGVGSYSNTFGIPGVEEHACFLKDVNDARKIRKRLVECFENASQPGTTEKEKQDLLHFVIVGGGPTGVEFSAELHDFITDDLSRLYPDLIDKTRMTLYDVAPTILSSFDSKLSDYAHKKFNRKGIQIKTRKKILPYGLLVWSTGLMQNPLVESLSTVAKDASGQRILTDGQLRVLDKDTKLPYPNIYALGDCATIEGNDLPATAQVASQKANYLRKVFNGTAKKGYEVPATEFEYKDRGMMAYIGSYEALVDMSSVHEQATKSGHLSWLLWRSAYFTMSMSMRNKLLIPIHWFLTWALGRDISRF</sequence>
<dbReference type="PRINTS" id="PR00368">
    <property type="entry name" value="FADPNR"/>
</dbReference>
<reference evidence="8 9" key="1">
    <citation type="submission" date="2024-04" db="EMBL/GenBank/DDBJ databases">
        <title>genome sequences of Mucor flavus KT1a and Helicostylum pulchrum KT1b strains isolation_sourced from the surface of a dry-aged beef.</title>
        <authorList>
            <person name="Toyotome T."/>
            <person name="Hosono M."/>
            <person name="Torimaru M."/>
            <person name="Fukuda K."/>
            <person name="Mikami N."/>
        </authorList>
    </citation>
    <scope>NUCLEOTIDE SEQUENCE [LARGE SCALE GENOMIC DNA]</scope>
    <source>
        <strain evidence="8 9">KT1b</strain>
    </source>
</reference>
<dbReference type="Gene3D" id="3.50.50.100">
    <property type="match status" value="1"/>
</dbReference>
<evidence type="ECO:0000256" key="2">
    <source>
        <dbReference type="ARBA" id="ARBA00022630"/>
    </source>
</evidence>